<dbReference type="RefSeq" id="WP_244716215.1">
    <property type="nucleotide sequence ID" value="NZ_CP095072.1"/>
</dbReference>
<organism evidence="1 2">
    <name type="scientific">Gracilibacillus caseinilyticus</name>
    <dbReference type="NCBI Taxonomy" id="2932256"/>
    <lineage>
        <taxon>Bacteria</taxon>
        <taxon>Bacillati</taxon>
        <taxon>Bacillota</taxon>
        <taxon>Bacilli</taxon>
        <taxon>Bacillales</taxon>
        <taxon>Bacillaceae</taxon>
        <taxon>Gracilibacillus</taxon>
    </lineage>
</organism>
<sequence length="70" mass="7641">MELLKEKINSGDEIAKNIYEIYTSTYGESQSDMVTINSATDFGKCVVGKFADSYGSIARGILTGAIFTYL</sequence>
<evidence type="ECO:0000313" key="1">
    <source>
        <dbReference type="EMBL" id="UOQ47258.1"/>
    </source>
</evidence>
<reference evidence="1 2" key="1">
    <citation type="submission" date="2022-04" db="EMBL/GenBank/DDBJ databases">
        <title>Gracilibacillus sp. isolated from saltern.</title>
        <authorList>
            <person name="Won M."/>
            <person name="Lee C.-M."/>
            <person name="Woen H.-Y."/>
            <person name="Kwon S.-W."/>
        </authorList>
    </citation>
    <scope>NUCLEOTIDE SEQUENCE [LARGE SCALE GENOMIC DNA]</scope>
    <source>
        <strain evidence="1 2">SSWR10-1</strain>
    </source>
</reference>
<evidence type="ECO:0000313" key="2">
    <source>
        <dbReference type="Proteomes" id="UP000831782"/>
    </source>
</evidence>
<name>A0ABY4ES44_9BACI</name>
<gene>
    <name evidence="1" type="ORF">MUN88_14415</name>
</gene>
<accession>A0ABY4ES44</accession>
<keyword evidence="2" id="KW-1185">Reference proteome</keyword>
<dbReference type="EMBL" id="CP095072">
    <property type="protein sequence ID" value="UOQ47258.1"/>
    <property type="molecule type" value="Genomic_DNA"/>
</dbReference>
<dbReference type="Proteomes" id="UP000831782">
    <property type="component" value="Chromosome"/>
</dbReference>
<protein>
    <submittedName>
        <fullName evidence="1">Uncharacterized protein</fullName>
    </submittedName>
</protein>
<proteinExistence type="predicted"/>